<dbReference type="RefSeq" id="XP_067058485.1">
    <property type="nucleotide sequence ID" value="XM_067202384.1"/>
</dbReference>
<sequence>MYSPYDAVYGYDTTYIRRMTVEEYVQELKDEEADVRGVAPPLRAAEQTSQSAASATPTSSTPARRTIRQYEQRRGALSSCNPNVVFFSKYPMYDRLGRELCVAYQMQDMAVQQELRRLETEGGHDSRRSGVRLSTELPMESDTTGGSHPMSVRASAATAEGRELTQTEEASRLVRPSHMDGDTLADIDVSDTSHYPSVSAICTSTCPASARPSEFSIFRDSSGTAAVGMSRGGLTKTHSTASAPPVAEEGILIHRGDDGGGFLRAASLPLAALPQPLEDADARRSQGRWNSEKRHRSRSSGGGGRHSRVRFVHGDQGVGDIQREGQPPHQHVEGAIPLPPRLPTPPPVPPSEKGNTRVEETTIEDATRWTATSRASAAVRATKQLFRSTTHISTSTASRGTATLSYRQPIASNAYGLSATTIAASKVQAAVEQNVHVCAAALPPHLYSEEEATDAQRTPELQCGSVVRLGNAWYRLVHFHLVAEVYVAVRIRAPAQTPGVPTEAESSPKAGSSAAVNEATTAADQRHADNELMENVVTDPASQHGRSDAAAAPETLALQRSAGEGGDRIAVALTAVPVGSAAEEEQSNAPYAGDAESCALPISTDVESVEEGSRQYFVYRWRATSLPQGGDEARRAALGLSLCAPQVHVHGIRYADGGGITVLSMPNGYRAVPMSGLPLSLRGYTTLLRVVLKAFSTMVARRTVHGNVSALGELFLAWPMAPEQTTSLQRKEEEAQPVKGGSGNGGAPSATRQPFMLLFHWERWVDFGMFVDRNAGRTIPFDFEDGAAQSVITYGQDLLGSLQLFLEHPLAAELTSEQYIFLQKLIVIATEPTQAANYLIQMKNLMLSLPTDTEVLHRSFDAAAIQ</sequence>
<protein>
    <submittedName>
        <fullName evidence="2">Uncharacterized protein</fullName>
    </submittedName>
</protein>
<evidence type="ECO:0000313" key="3">
    <source>
        <dbReference type="Proteomes" id="UP000674143"/>
    </source>
</evidence>
<keyword evidence="3" id="KW-1185">Reference proteome</keyword>
<dbReference type="Proteomes" id="UP000674143">
    <property type="component" value="Unassembled WGS sequence"/>
</dbReference>
<name>A0A836K6G2_9TRYP</name>
<evidence type="ECO:0000256" key="1">
    <source>
        <dbReference type="SAM" id="MobiDB-lite"/>
    </source>
</evidence>
<reference evidence="3" key="1">
    <citation type="journal article" date="2021" name="Microbiol. Resour. Announc.">
        <title>LGAAP: Leishmaniinae Genome Assembly and Annotation Pipeline.</title>
        <authorList>
            <person name="Almutairi H."/>
            <person name="Urbaniak M.D."/>
            <person name="Bates M.D."/>
            <person name="Jariyapan N."/>
            <person name="Kwakye-Nuako G."/>
            <person name="Thomaz-Soccol V."/>
            <person name="Al-Salem W.S."/>
            <person name="Dillon R.J."/>
            <person name="Bates P.A."/>
            <person name="Gatherer D."/>
        </authorList>
    </citation>
    <scope>NUCLEOTIDE SEQUENCE [LARGE SCALE GENOMIC DNA]</scope>
</reference>
<feature type="region of interest" description="Disordered" evidence="1">
    <location>
        <begin position="42"/>
        <end position="64"/>
    </location>
</feature>
<accession>A0A836K6G2</accession>
<gene>
    <name evidence="2" type="ORF">LSCM4_00298</name>
</gene>
<feature type="compositionally biased region" description="Polar residues" evidence="1">
    <location>
        <begin position="514"/>
        <end position="523"/>
    </location>
</feature>
<organism evidence="2 3">
    <name type="scientific">Leishmania orientalis</name>
    <dbReference type="NCBI Taxonomy" id="2249476"/>
    <lineage>
        <taxon>Eukaryota</taxon>
        <taxon>Discoba</taxon>
        <taxon>Euglenozoa</taxon>
        <taxon>Kinetoplastea</taxon>
        <taxon>Metakinetoplastina</taxon>
        <taxon>Trypanosomatida</taxon>
        <taxon>Trypanosomatidae</taxon>
        <taxon>Leishmaniinae</taxon>
        <taxon>Leishmania</taxon>
    </lineage>
</organism>
<dbReference type="AlphaFoldDB" id="A0A836K6G2"/>
<feature type="compositionally biased region" description="Pro residues" evidence="1">
    <location>
        <begin position="337"/>
        <end position="350"/>
    </location>
</feature>
<reference evidence="3" key="2">
    <citation type="journal article" date="2021" name="Sci. Data">
        <title>Chromosome-scale genome sequencing, assembly and annotation of six genomes from subfamily Leishmaniinae.</title>
        <authorList>
            <person name="Almutairi H."/>
            <person name="Urbaniak M.D."/>
            <person name="Bates M.D."/>
            <person name="Jariyapan N."/>
            <person name="Kwakye-Nuako G."/>
            <person name="Thomaz Soccol V."/>
            <person name="Al-Salem W.S."/>
            <person name="Dillon R.J."/>
            <person name="Bates P.A."/>
            <person name="Gatherer D."/>
        </authorList>
    </citation>
    <scope>NUCLEOTIDE SEQUENCE [LARGE SCALE GENOMIC DNA]</scope>
</reference>
<dbReference type="KEGG" id="loi:92356318"/>
<dbReference type="GeneID" id="92356318"/>
<feature type="region of interest" description="Disordered" evidence="1">
    <location>
        <begin position="276"/>
        <end position="357"/>
    </location>
</feature>
<proteinExistence type="predicted"/>
<feature type="region of interest" description="Disordered" evidence="1">
    <location>
        <begin position="496"/>
        <end position="529"/>
    </location>
</feature>
<feature type="region of interest" description="Disordered" evidence="1">
    <location>
        <begin position="118"/>
        <end position="187"/>
    </location>
</feature>
<feature type="compositionally biased region" description="Basic and acidic residues" evidence="1">
    <location>
        <begin position="118"/>
        <end position="128"/>
    </location>
</feature>
<dbReference type="EMBL" id="JAFHLR010000036">
    <property type="protein sequence ID" value="KAG5464854.1"/>
    <property type="molecule type" value="Genomic_DNA"/>
</dbReference>
<comment type="caution">
    <text evidence="2">The sequence shown here is derived from an EMBL/GenBank/DDBJ whole genome shotgun (WGS) entry which is preliminary data.</text>
</comment>
<evidence type="ECO:0000313" key="2">
    <source>
        <dbReference type="EMBL" id="KAG5464854.1"/>
    </source>
</evidence>
<feature type="compositionally biased region" description="Low complexity" evidence="1">
    <location>
        <begin position="44"/>
        <end position="64"/>
    </location>
</feature>
<feature type="region of interest" description="Disordered" evidence="1">
    <location>
        <begin position="726"/>
        <end position="749"/>
    </location>
</feature>
<feature type="compositionally biased region" description="Basic and acidic residues" evidence="1">
    <location>
        <begin position="160"/>
        <end position="181"/>
    </location>
</feature>